<feature type="domain" description="Phosphoadenosine phosphosulphate reductase" evidence="14">
    <location>
        <begin position="71"/>
        <end position="249"/>
    </location>
</feature>
<evidence type="ECO:0000256" key="6">
    <source>
        <dbReference type="ARBA" id="ARBA00023002"/>
    </source>
</evidence>
<dbReference type="RefSeq" id="XP_013253763.1">
    <property type="nucleotide sequence ID" value="XM_013398309.1"/>
</dbReference>
<dbReference type="EC" id="1.8.4.8" evidence="3"/>
<evidence type="ECO:0000256" key="1">
    <source>
        <dbReference type="ARBA" id="ARBA00004848"/>
    </source>
</evidence>
<evidence type="ECO:0000256" key="3">
    <source>
        <dbReference type="ARBA" id="ARBA00013096"/>
    </source>
</evidence>
<dbReference type="GO" id="GO:0019344">
    <property type="term" value="P:cysteine biosynthetic process"/>
    <property type="evidence" value="ECO:0007669"/>
    <property type="project" value="UniProtKB-KW"/>
</dbReference>
<comment type="pathway">
    <text evidence="1">Sulfur metabolism; hydrogen sulfide biosynthesis; sulfite from sulfate: step 3/3.</text>
</comment>
<keyword evidence="4" id="KW-0028">Amino-acid biosynthesis</keyword>
<dbReference type="Proteomes" id="UP000027920">
    <property type="component" value="Unassembled WGS sequence"/>
</dbReference>
<dbReference type="InterPro" id="IPR011800">
    <property type="entry name" value="PAPS_reductase_CysH"/>
</dbReference>
<evidence type="ECO:0000256" key="10">
    <source>
        <dbReference type="ARBA" id="ARBA00078053"/>
    </source>
</evidence>
<evidence type="ECO:0000256" key="4">
    <source>
        <dbReference type="ARBA" id="ARBA00022605"/>
    </source>
</evidence>
<dbReference type="GO" id="GO:0005737">
    <property type="term" value="C:cytoplasm"/>
    <property type="evidence" value="ECO:0007669"/>
    <property type="project" value="TreeGrafter"/>
</dbReference>
<dbReference type="PANTHER" id="PTHR46509">
    <property type="entry name" value="PHOSPHOADENOSINE PHOSPHOSULFATE REDUCTASE"/>
    <property type="match status" value="1"/>
</dbReference>
<reference evidence="15 16" key="1">
    <citation type="submission" date="2013-03" db="EMBL/GenBank/DDBJ databases">
        <title>The Genome Sequence of Exophiala aquamarina CBS 119918.</title>
        <authorList>
            <consortium name="The Broad Institute Genomics Platform"/>
            <person name="Cuomo C."/>
            <person name="de Hoog S."/>
            <person name="Gorbushina A."/>
            <person name="Walker B."/>
            <person name="Young S.K."/>
            <person name="Zeng Q."/>
            <person name="Gargeya S."/>
            <person name="Fitzgerald M."/>
            <person name="Haas B."/>
            <person name="Abouelleil A."/>
            <person name="Allen A.W."/>
            <person name="Alvarado L."/>
            <person name="Arachchi H.M."/>
            <person name="Berlin A.M."/>
            <person name="Chapman S.B."/>
            <person name="Gainer-Dewar J."/>
            <person name="Goldberg J."/>
            <person name="Griggs A."/>
            <person name="Gujja S."/>
            <person name="Hansen M."/>
            <person name="Howarth C."/>
            <person name="Imamovic A."/>
            <person name="Ireland A."/>
            <person name="Larimer J."/>
            <person name="McCowan C."/>
            <person name="Murphy C."/>
            <person name="Pearson M."/>
            <person name="Poon T.W."/>
            <person name="Priest M."/>
            <person name="Roberts A."/>
            <person name="Saif S."/>
            <person name="Shea T."/>
            <person name="Sisk P."/>
            <person name="Sykes S."/>
            <person name="Wortman J."/>
            <person name="Nusbaum C."/>
            <person name="Birren B."/>
        </authorList>
    </citation>
    <scope>NUCLEOTIDE SEQUENCE [LARGE SCALE GENOMIC DNA]</scope>
    <source>
        <strain evidence="15 16">CBS 119918</strain>
    </source>
</reference>
<evidence type="ECO:0000256" key="9">
    <source>
        <dbReference type="ARBA" id="ARBA00052536"/>
    </source>
</evidence>
<dbReference type="GO" id="GO:0009086">
    <property type="term" value="P:methionine biosynthetic process"/>
    <property type="evidence" value="ECO:0007669"/>
    <property type="project" value="UniProtKB-KW"/>
</dbReference>
<keyword evidence="5" id="KW-0521">NADP</keyword>
<dbReference type="GO" id="GO:0019379">
    <property type="term" value="P:sulfate assimilation, phosphoadenylyl sulfate reduction by phosphoadenylyl-sulfate reductase (thioredoxin)"/>
    <property type="evidence" value="ECO:0007669"/>
    <property type="project" value="EnsemblFungi"/>
</dbReference>
<dbReference type="InterPro" id="IPR002500">
    <property type="entry name" value="PAPS_reduct_dom"/>
</dbReference>
<dbReference type="NCBIfam" id="TIGR02057">
    <property type="entry name" value="PAPS_reductase"/>
    <property type="match status" value="1"/>
</dbReference>
<keyword evidence="8" id="KW-0198">Cysteine biosynthesis</keyword>
<dbReference type="STRING" id="1182545.A0A072NVW8"/>
<dbReference type="GO" id="GO:0004604">
    <property type="term" value="F:phosphoadenylyl-sulfate reductase (thioredoxin) activity"/>
    <property type="evidence" value="ECO:0007669"/>
    <property type="project" value="UniProtKB-EC"/>
</dbReference>
<evidence type="ECO:0000256" key="11">
    <source>
        <dbReference type="ARBA" id="ARBA00082472"/>
    </source>
</evidence>
<keyword evidence="6" id="KW-0560">Oxidoreductase</keyword>
<keyword evidence="16" id="KW-1185">Reference proteome</keyword>
<comment type="caution">
    <text evidence="15">The sequence shown here is derived from an EMBL/GenBank/DDBJ whole genome shotgun (WGS) entry which is preliminary data.</text>
</comment>
<evidence type="ECO:0000256" key="8">
    <source>
        <dbReference type="ARBA" id="ARBA00023192"/>
    </source>
</evidence>
<evidence type="ECO:0000313" key="16">
    <source>
        <dbReference type="Proteomes" id="UP000027920"/>
    </source>
</evidence>
<evidence type="ECO:0000256" key="7">
    <source>
        <dbReference type="ARBA" id="ARBA00023167"/>
    </source>
</evidence>
<dbReference type="InterPro" id="IPR004511">
    <property type="entry name" value="PAPS/APS_Rdtase"/>
</dbReference>
<dbReference type="Gene3D" id="3.40.50.620">
    <property type="entry name" value="HUPs"/>
    <property type="match status" value="1"/>
</dbReference>
<dbReference type="FunFam" id="3.40.50.620:FF:000151">
    <property type="entry name" value="Phosphoadenosine phosphosulfate reductase"/>
    <property type="match status" value="1"/>
</dbReference>
<gene>
    <name evidence="15" type="ORF">A1O9_12787</name>
</gene>
<dbReference type="OrthoDB" id="7869097at2759"/>
<organism evidence="15 16">
    <name type="scientific">Exophiala aquamarina CBS 119918</name>
    <dbReference type="NCBI Taxonomy" id="1182545"/>
    <lineage>
        <taxon>Eukaryota</taxon>
        <taxon>Fungi</taxon>
        <taxon>Dikarya</taxon>
        <taxon>Ascomycota</taxon>
        <taxon>Pezizomycotina</taxon>
        <taxon>Eurotiomycetes</taxon>
        <taxon>Chaetothyriomycetidae</taxon>
        <taxon>Chaetothyriales</taxon>
        <taxon>Herpotrichiellaceae</taxon>
        <taxon>Exophiala</taxon>
    </lineage>
</organism>
<feature type="compositionally biased region" description="Low complexity" evidence="13">
    <location>
        <begin position="1"/>
        <end position="17"/>
    </location>
</feature>
<comment type="similarity">
    <text evidence="2">Belongs to the PAPS reductase family. CysH subfamily.</text>
</comment>
<protein>
    <recommendedName>
        <fullName evidence="3">phosphoadenylyl-sulfate reductase (thioredoxin)</fullName>
        <ecNumber evidence="3">1.8.4.8</ecNumber>
    </recommendedName>
    <alternativeName>
        <fullName evidence="10">3'-phosphoadenylylsulfate reductase</fullName>
    </alternativeName>
    <alternativeName>
        <fullName evidence="12">PAPS reductase, thioredoxin dependent</fullName>
    </alternativeName>
    <alternativeName>
        <fullName evidence="11">PAdoPS reductase</fullName>
    </alternativeName>
</protein>
<dbReference type="EMBL" id="AMGV01000027">
    <property type="protein sequence ID" value="KEF51173.1"/>
    <property type="molecule type" value="Genomic_DNA"/>
</dbReference>
<proteinExistence type="inferred from homology"/>
<evidence type="ECO:0000259" key="14">
    <source>
        <dbReference type="Pfam" id="PF01507"/>
    </source>
</evidence>
<name>A0A072NVW8_9EURO</name>
<dbReference type="GO" id="GO:0006750">
    <property type="term" value="P:glutathione biosynthetic process"/>
    <property type="evidence" value="ECO:0007669"/>
    <property type="project" value="EnsemblFungi"/>
</dbReference>
<dbReference type="PANTHER" id="PTHR46509:SF1">
    <property type="entry name" value="PHOSPHOADENOSINE PHOSPHOSULFATE REDUCTASE"/>
    <property type="match status" value="1"/>
</dbReference>
<dbReference type="NCBIfam" id="TIGR00434">
    <property type="entry name" value="cysH"/>
    <property type="match status" value="1"/>
</dbReference>
<dbReference type="GeneID" id="25287681"/>
<dbReference type="NCBIfam" id="NF002537">
    <property type="entry name" value="PRK02090.1"/>
    <property type="match status" value="1"/>
</dbReference>
<accession>A0A072NVW8</accession>
<dbReference type="Pfam" id="PF01507">
    <property type="entry name" value="PAPS_reduct"/>
    <property type="match status" value="1"/>
</dbReference>
<sequence>MVSRAPSPAGSGSDSPSLKGADSGYASGDNSEIGLPEVYFTKHHLQFLNRQLQFLEPQDILRWCITSLPHLFQTTAFGLTGLVTLDMLSKLKIPRPQMVDLVFIDTLHHFNETLDLVDKVREKYPLINVHVYKPDGVETAQEFADKYGDKLWEVDDERYDYLAKVEPTQRAYRELSAFAVLTGRRRSQGGQRGDLDIIEVDEAGLIKINPMANWSFKQIQDYVKEHDVPYNALLDRGYKSVGDWHSTQPVKKGEDERAGRWKGQQKTECGIHNPRSKYAQYLMELEKKRELEALEQALQMVSLKS</sequence>
<evidence type="ECO:0000313" key="15">
    <source>
        <dbReference type="EMBL" id="KEF51173.1"/>
    </source>
</evidence>
<keyword evidence="7" id="KW-0486">Methionine biosynthesis</keyword>
<dbReference type="AlphaFoldDB" id="A0A072NVW8"/>
<evidence type="ECO:0000256" key="12">
    <source>
        <dbReference type="ARBA" id="ARBA00082553"/>
    </source>
</evidence>
<dbReference type="HOGENOM" id="CLU_044089_0_0_1"/>
<feature type="region of interest" description="Disordered" evidence="13">
    <location>
        <begin position="1"/>
        <end position="25"/>
    </location>
</feature>
<dbReference type="SUPFAM" id="SSF52402">
    <property type="entry name" value="Adenine nucleotide alpha hydrolases-like"/>
    <property type="match status" value="1"/>
</dbReference>
<dbReference type="HAMAP" id="MF_00063">
    <property type="entry name" value="CysH"/>
    <property type="match status" value="1"/>
</dbReference>
<comment type="catalytic activity">
    <reaction evidence="9">
        <text>[thioredoxin]-disulfide + sulfite + adenosine 3',5'-bisphosphate + 2 H(+) = [thioredoxin]-dithiol + 3'-phosphoadenylyl sulfate</text>
        <dbReference type="Rhea" id="RHEA:11724"/>
        <dbReference type="Rhea" id="RHEA-COMP:10698"/>
        <dbReference type="Rhea" id="RHEA-COMP:10700"/>
        <dbReference type="ChEBI" id="CHEBI:15378"/>
        <dbReference type="ChEBI" id="CHEBI:17359"/>
        <dbReference type="ChEBI" id="CHEBI:29950"/>
        <dbReference type="ChEBI" id="CHEBI:50058"/>
        <dbReference type="ChEBI" id="CHEBI:58339"/>
        <dbReference type="ChEBI" id="CHEBI:58343"/>
        <dbReference type="EC" id="1.8.4.8"/>
    </reaction>
</comment>
<dbReference type="CDD" id="cd23945">
    <property type="entry name" value="PAPS_reductase"/>
    <property type="match status" value="1"/>
</dbReference>
<evidence type="ECO:0000256" key="13">
    <source>
        <dbReference type="SAM" id="MobiDB-lite"/>
    </source>
</evidence>
<evidence type="ECO:0000256" key="5">
    <source>
        <dbReference type="ARBA" id="ARBA00022857"/>
    </source>
</evidence>
<dbReference type="InterPro" id="IPR014729">
    <property type="entry name" value="Rossmann-like_a/b/a_fold"/>
</dbReference>
<evidence type="ECO:0000256" key="2">
    <source>
        <dbReference type="ARBA" id="ARBA00009732"/>
    </source>
</evidence>
<dbReference type="VEuPathDB" id="FungiDB:A1O9_12787"/>